<dbReference type="Proteomes" id="UP000001554">
    <property type="component" value="Chromosome 5"/>
</dbReference>
<evidence type="ECO:0000313" key="2">
    <source>
        <dbReference type="RefSeq" id="XP_035677264.1"/>
    </source>
</evidence>
<dbReference type="KEGG" id="bfo:118416282"/>
<gene>
    <name evidence="2" type="primary">LOC118416282</name>
</gene>
<protein>
    <submittedName>
        <fullName evidence="2">Uncharacterized protein LOC118416282</fullName>
    </submittedName>
</protein>
<accession>A0A9J7L8F9</accession>
<reference evidence="1" key="1">
    <citation type="journal article" date="2020" name="Nat. Ecol. Evol.">
        <title>Deeply conserved synteny resolves early events in vertebrate evolution.</title>
        <authorList>
            <person name="Simakov O."/>
            <person name="Marletaz F."/>
            <person name="Yue J.X."/>
            <person name="O'Connell B."/>
            <person name="Jenkins J."/>
            <person name="Brandt A."/>
            <person name="Calef R."/>
            <person name="Tung C.H."/>
            <person name="Huang T.K."/>
            <person name="Schmutz J."/>
            <person name="Satoh N."/>
            <person name="Yu J.K."/>
            <person name="Putnam N.H."/>
            <person name="Green R.E."/>
            <person name="Rokhsar D.S."/>
        </authorList>
    </citation>
    <scope>NUCLEOTIDE SEQUENCE [LARGE SCALE GENOMIC DNA]</scope>
    <source>
        <strain evidence="1">S238N-H82</strain>
    </source>
</reference>
<reference evidence="2" key="2">
    <citation type="submission" date="2025-08" db="UniProtKB">
        <authorList>
            <consortium name="RefSeq"/>
        </authorList>
    </citation>
    <scope>IDENTIFICATION</scope>
    <source>
        <strain evidence="2">S238N-H82</strain>
        <tissue evidence="2">Testes</tissue>
    </source>
</reference>
<organism evidence="1 2">
    <name type="scientific">Branchiostoma floridae</name>
    <name type="common">Florida lancelet</name>
    <name type="synonym">Amphioxus</name>
    <dbReference type="NCBI Taxonomy" id="7739"/>
    <lineage>
        <taxon>Eukaryota</taxon>
        <taxon>Metazoa</taxon>
        <taxon>Chordata</taxon>
        <taxon>Cephalochordata</taxon>
        <taxon>Leptocardii</taxon>
        <taxon>Amphioxiformes</taxon>
        <taxon>Branchiostomatidae</taxon>
        <taxon>Branchiostoma</taxon>
    </lineage>
</organism>
<proteinExistence type="predicted"/>
<sequence>MTVVKVHLTVQPEVADDSSEKLYEAPGGSDSLIRVSSFSSLMAAGCPEGQSVGIQFLESDFNPFEYSNNSRNIQADVLGLAVKCGNVTLPVSGLTDPIDILSRRETNSLNGSMYTFAGSVALGKVEVC</sequence>
<dbReference type="AlphaFoldDB" id="A0A9J7L8F9"/>
<name>A0A9J7L8F9_BRAFL</name>
<dbReference type="GeneID" id="118416282"/>
<dbReference type="RefSeq" id="XP_035677264.1">
    <property type="nucleotide sequence ID" value="XM_035821371.1"/>
</dbReference>
<keyword evidence="1" id="KW-1185">Reference proteome</keyword>
<evidence type="ECO:0000313" key="1">
    <source>
        <dbReference type="Proteomes" id="UP000001554"/>
    </source>
</evidence>